<organism evidence="2 3">
    <name type="scientific">Pseudomonas aeruginosa (strain UCBPP-PA14)</name>
    <dbReference type="NCBI Taxonomy" id="208963"/>
    <lineage>
        <taxon>Bacteria</taxon>
        <taxon>Pseudomonadati</taxon>
        <taxon>Pseudomonadota</taxon>
        <taxon>Gammaproteobacteria</taxon>
        <taxon>Pseudomonadales</taxon>
        <taxon>Pseudomonadaceae</taxon>
        <taxon>Pseudomonas</taxon>
    </lineage>
</organism>
<dbReference type="Gene3D" id="3.40.50.720">
    <property type="entry name" value="NAD(P)-binding Rossmann-like Domain"/>
    <property type="match status" value="1"/>
</dbReference>
<dbReference type="Pfam" id="PF03435">
    <property type="entry name" value="Sacchrp_dh_NADP"/>
    <property type="match status" value="1"/>
</dbReference>
<accession>A0A0H2ZGK9</accession>
<dbReference type="Proteomes" id="UP000000653">
    <property type="component" value="Chromosome"/>
</dbReference>
<dbReference type="PANTHER" id="PTHR43781:SF1">
    <property type="entry name" value="SACCHAROPINE DEHYDROGENASE"/>
    <property type="match status" value="1"/>
</dbReference>
<dbReference type="BioCyc" id="PAER208963:G1G74-4777-MONOMER"/>
<dbReference type="SUPFAM" id="SSF51735">
    <property type="entry name" value="NAD(P)-binding Rossmann-fold domains"/>
    <property type="match status" value="1"/>
</dbReference>
<feature type="domain" description="Saccharopine dehydrogenase NADP binding" evidence="1">
    <location>
        <begin position="6"/>
        <end position="123"/>
    </location>
</feature>
<gene>
    <name evidence="2" type="ordered locus">PA14_56730</name>
</gene>
<dbReference type="InterPro" id="IPR036291">
    <property type="entry name" value="NAD(P)-bd_dom_sf"/>
</dbReference>
<protein>
    <recommendedName>
        <fullName evidence="1">Saccharopine dehydrogenase NADP binding domain-containing protein</fullName>
    </recommendedName>
</protein>
<proteinExistence type="predicted"/>
<dbReference type="EMBL" id="CP000438">
    <property type="protein sequence ID" value="ABJ13632.1"/>
    <property type="molecule type" value="Genomic_DNA"/>
</dbReference>
<dbReference type="InterPro" id="IPR005097">
    <property type="entry name" value="Sacchrp_dh_NADP-bd"/>
</dbReference>
<reference evidence="2 3" key="1">
    <citation type="journal article" date="2006" name="Genome Biol.">
        <title>Genomic analysis reveals that Pseudomonas aeruginosa virulence is combinatorial.</title>
        <authorList>
            <person name="Lee D.G."/>
            <person name="Urbach J.M."/>
            <person name="Wu G."/>
            <person name="Liberati N.T."/>
            <person name="Feinbaum R.L."/>
            <person name="Miyata S."/>
            <person name="Diggins L.T."/>
            <person name="He J."/>
            <person name="Saucier M."/>
            <person name="Deziel E."/>
            <person name="Friedman L."/>
            <person name="Li L."/>
            <person name="Grills G."/>
            <person name="Montgomery K."/>
            <person name="Kucherlapati R."/>
            <person name="Rahme L.G."/>
            <person name="Ausubel F.M."/>
        </authorList>
    </citation>
    <scope>NUCLEOTIDE SEQUENCE [LARGE SCALE GENOMIC DNA]</scope>
    <source>
        <strain evidence="2 3">UCBPP-PA14</strain>
    </source>
</reference>
<dbReference type="RefSeq" id="WP_003141247.1">
    <property type="nucleotide sequence ID" value="NC_008463.1"/>
</dbReference>
<evidence type="ECO:0000313" key="2">
    <source>
        <dbReference type="EMBL" id="ABJ13632.1"/>
    </source>
</evidence>
<dbReference type="AlphaFoldDB" id="A0A0H2ZGK9"/>
<dbReference type="PANTHER" id="PTHR43781">
    <property type="entry name" value="SACCHAROPINE DEHYDROGENASE"/>
    <property type="match status" value="1"/>
</dbReference>
<evidence type="ECO:0000313" key="3">
    <source>
        <dbReference type="Proteomes" id="UP000000653"/>
    </source>
</evidence>
<dbReference type="KEGG" id="pau:PA14_56730"/>
<sequence>MASHWMIYGANGYTGRLVAEQAQREGLTPLLGGRNPAALHALGSQLGLECRVFDLGDPQACREALDQVKVVAHCAGPFSATSTPMIAACRAAGTHYVDITGEIAVFEQAHAGDAEAREAGIVVCPGVGFDVIPTDCLAACLKEALPDAQRLALGFDTGSGLSTGTAKTSVEGLKLGGKIRENGRLRDVPLGYKRRDIDFGRGLRHAVTIPWGDVATAYYSTGIPDIEVYLPAPPLLALSMRLIDPLRPLLGRQRVQDWLKGQVDKRISGPDQAARERLRTWVWGEARNARGERRTARLETANVYDLTLHGVLLAVRHLLDYQGPGGYFTPSRLLGARCVESLPGSGRITVIG</sequence>
<evidence type="ECO:0000259" key="1">
    <source>
        <dbReference type="Pfam" id="PF03435"/>
    </source>
</evidence>
<name>A0A0H2ZGK9_PSEAB</name>
<dbReference type="HOGENOM" id="CLU_046808_0_0_6"/>